<dbReference type="PROSITE" id="PS00086">
    <property type="entry name" value="CYTOCHROME_P450"/>
    <property type="match status" value="1"/>
</dbReference>
<keyword evidence="2" id="KW-0349">Heme</keyword>
<reference evidence="3 4" key="1">
    <citation type="submission" date="2024-10" db="EMBL/GenBank/DDBJ databases">
        <title>The Natural Products Discovery Center: Release of the First 8490 Sequenced Strains for Exploring Actinobacteria Biosynthetic Diversity.</title>
        <authorList>
            <person name="Kalkreuter E."/>
            <person name="Kautsar S.A."/>
            <person name="Yang D."/>
            <person name="Bader C.D."/>
            <person name="Teijaro C.N."/>
            <person name="Fluegel L."/>
            <person name="Davis C.M."/>
            <person name="Simpson J.R."/>
            <person name="Lauterbach L."/>
            <person name="Steele A.D."/>
            <person name="Gui C."/>
            <person name="Meng S."/>
            <person name="Li G."/>
            <person name="Viehrig K."/>
            <person name="Ye F."/>
            <person name="Su P."/>
            <person name="Kiefer A.F."/>
            <person name="Nichols A."/>
            <person name="Cepeda A.J."/>
            <person name="Yan W."/>
            <person name="Fan B."/>
            <person name="Jiang Y."/>
            <person name="Adhikari A."/>
            <person name="Zheng C.-J."/>
            <person name="Schuster L."/>
            <person name="Cowan T.M."/>
            <person name="Smanski M.J."/>
            <person name="Chevrette M.G."/>
            <person name="De Carvalho L.P.S."/>
            <person name="Shen B."/>
        </authorList>
    </citation>
    <scope>NUCLEOTIDE SEQUENCE [LARGE SCALE GENOMIC DNA]</scope>
    <source>
        <strain evidence="3 4">NPDC050545</strain>
    </source>
</reference>
<gene>
    <name evidence="3" type="ORF">ACIBG2_47000</name>
</gene>
<keyword evidence="2" id="KW-0503">Monooxygenase</keyword>
<evidence type="ECO:0000313" key="3">
    <source>
        <dbReference type="EMBL" id="MFI6505003.1"/>
    </source>
</evidence>
<dbReference type="RefSeq" id="WP_397091001.1">
    <property type="nucleotide sequence ID" value="NZ_JBITGY010000017.1"/>
</dbReference>
<comment type="caution">
    <text evidence="3">The sequence shown here is derived from an EMBL/GenBank/DDBJ whole genome shotgun (WGS) entry which is preliminary data.</text>
</comment>
<protein>
    <submittedName>
        <fullName evidence="3">Cytochrome P450</fullName>
    </submittedName>
</protein>
<dbReference type="InterPro" id="IPR036396">
    <property type="entry name" value="Cyt_P450_sf"/>
</dbReference>
<dbReference type="InterPro" id="IPR002397">
    <property type="entry name" value="Cyt_P450_B"/>
</dbReference>
<proteinExistence type="inferred from homology"/>
<keyword evidence="2" id="KW-0560">Oxidoreductase</keyword>
<name>A0ABW7ZA41_9ACTN</name>
<dbReference type="Pfam" id="PF00067">
    <property type="entry name" value="p450"/>
    <property type="match status" value="1"/>
</dbReference>
<evidence type="ECO:0000313" key="4">
    <source>
        <dbReference type="Proteomes" id="UP001612741"/>
    </source>
</evidence>
<keyword evidence="4" id="KW-1185">Reference proteome</keyword>
<dbReference type="InterPro" id="IPR017972">
    <property type="entry name" value="Cyt_P450_CS"/>
</dbReference>
<keyword evidence="2" id="KW-0479">Metal-binding</keyword>
<dbReference type="EMBL" id="JBITGY010000017">
    <property type="protein sequence ID" value="MFI6505003.1"/>
    <property type="molecule type" value="Genomic_DNA"/>
</dbReference>
<sequence>MEEGLRWSSPVNQLLREAVHDTELAGQTICGGDLVLACLGSANRDERAFTDPDRFLLTRAPNRHLAFGHDPHFCIGASLARMALCTFMTELVRHVEHIEPAGPAEHLASTFIAGFTHLPVRLTPRRTSLITAGDFPRSF</sequence>
<dbReference type="Gene3D" id="1.10.630.10">
    <property type="entry name" value="Cytochrome P450"/>
    <property type="match status" value="1"/>
</dbReference>
<dbReference type="PANTHER" id="PTHR46696">
    <property type="entry name" value="P450, PUTATIVE (EUROFUNG)-RELATED"/>
    <property type="match status" value="1"/>
</dbReference>
<keyword evidence="2" id="KW-0408">Iron</keyword>
<dbReference type="PANTHER" id="PTHR46696:SF4">
    <property type="entry name" value="BIOTIN BIOSYNTHESIS CYTOCHROME P450"/>
    <property type="match status" value="1"/>
</dbReference>
<dbReference type="PRINTS" id="PR00359">
    <property type="entry name" value="BP450"/>
</dbReference>
<dbReference type="Proteomes" id="UP001612741">
    <property type="component" value="Unassembled WGS sequence"/>
</dbReference>
<organism evidence="3 4">
    <name type="scientific">Nonomuraea typhae</name>
    <dbReference type="NCBI Taxonomy" id="2603600"/>
    <lineage>
        <taxon>Bacteria</taxon>
        <taxon>Bacillati</taxon>
        <taxon>Actinomycetota</taxon>
        <taxon>Actinomycetes</taxon>
        <taxon>Streptosporangiales</taxon>
        <taxon>Streptosporangiaceae</taxon>
        <taxon>Nonomuraea</taxon>
    </lineage>
</organism>
<comment type="similarity">
    <text evidence="1 2">Belongs to the cytochrome P450 family.</text>
</comment>
<dbReference type="SUPFAM" id="SSF48264">
    <property type="entry name" value="Cytochrome P450"/>
    <property type="match status" value="1"/>
</dbReference>
<evidence type="ECO:0000256" key="1">
    <source>
        <dbReference type="ARBA" id="ARBA00010617"/>
    </source>
</evidence>
<dbReference type="InterPro" id="IPR001128">
    <property type="entry name" value="Cyt_P450"/>
</dbReference>
<evidence type="ECO:0000256" key="2">
    <source>
        <dbReference type="RuleBase" id="RU000461"/>
    </source>
</evidence>
<accession>A0ABW7ZA41</accession>